<gene>
    <name evidence="1" type="ORF">PSTT_11280</name>
</gene>
<evidence type="ECO:0000313" key="1">
    <source>
        <dbReference type="EMBL" id="POW03147.1"/>
    </source>
</evidence>
<sequence length="237" mass="27018">MKTNGNVETENIQSGPTRDYDLTFYSWQKNLSTSLQLGSIQVSLHHFALHRNNPQHSGIENFKKIVELSNEYDGDSNLLPGAIKCSSVLIQALSFLKGKIRAESWEEHKIAFHDRENVDDLEAAIQKFTSALKLVYSKYVRTIQDEALNLAVDESRTKYIPTLSYLTPIFTKEEVSNYHMKLTASDNKLCAKIIQQTHFILAELEKVEESGSRSIKQLYADKIKLIKILHNPTGFRS</sequence>
<protein>
    <submittedName>
        <fullName evidence="1">Uncharacterized protein</fullName>
    </submittedName>
</protein>
<comment type="caution">
    <text evidence="1">The sequence shown here is derived from an EMBL/GenBank/DDBJ whole genome shotgun (WGS) entry which is preliminary data.</text>
</comment>
<accession>A0A2S4V0U5</accession>
<reference evidence="1" key="1">
    <citation type="submission" date="2017-12" db="EMBL/GenBank/DDBJ databases">
        <title>Gene loss provides genomic basis for host adaptation in cereal stripe rust fungi.</title>
        <authorList>
            <person name="Xia C."/>
        </authorList>
    </citation>
    <scope>NUCLEOTIDE SEQUENCE [LARGE SCALE GENOMIC DNA]</scope>
    <source>
        <strain evidence="1">93-210</strain>
    </source>
</reference>
<proteinExistence type="predicted"/>
<name>A0A2S4V0U5_9BASI</name>
<organism evidence="1 2">
    <name type="scientific">Puccinia striiformis</name>
    <dbReference type="NCBI Taxonomy" id="27350"/>
    <lineage>
        <taxon>Eukaryota</taxon>
        <taxon>Fungi</taxon>
        <taxon>Dikarya</taxon>
        <taxon>Basidiomycota</taxon>
        <taxon>Pucciniomycotina</taxon>
        <taxon>Pucciniomycetes</taxon>
        <taxon>Pucciniales</taxon>
        <taxon>Pucciniaceae</taxon>
        <taxon>Puccinia</taxon>
    </lineage>
</organism>
<dbReference type="VEuPathDB" id="FungiDB:PSTT_11280"/>
<dbReference type="Proteomes" id="UP000239156">
    <property type="component" value="Unassembled WGS sequence"/>
</dbReference>
<dbReference type="AlphaFoldDB" id="A0A2S4V0U5"/>
<dbReference type="VEuPathDB" id="FungiDB:PSHT_01918"/>
<dbReference type="EMBL" id="PKSL01000130">
    <property type="protein sequence ID" value="POW03147.1"/>
    <property type="molecule type" value="Genomic_DNA"/>
</dbReference>
<evidence type="ECO:0000313" key="2">
    <source>
        <dbReference type="Proteomes" id="UP000239156"/>
    </source>
</evidence>
<keyword evidence="2" id="KW-1185">Reference proteome</keyword>